<keyword evidence="2" id="KW-1185">Reference proteome</keyword>
<dbReference type="SUPFAM" id="SSF55961">
    <property type="entry name" value="Bet v1-like"/>
    <property type="match status" value="1"/>
</dbReference>
<evidence type="ECO:0008006" key="3">
    <source>
        <dbReference type="Google" id="ProtNLM"/>
    </source>
</evidence>
<evidence type="ECO:0000313" key="1">
    <source>
        <dbReference type="EMBL" id="KAK8237818.1"/>
    </source>
</evidence>
<dbReference type="Proteomes" id="UP001492380">
    <property type="component" value="Unassembled WGS sequence"/>
</dbReference>
<name>A0ABR1YTF9_9PEZI</name>
<sequence>MIAPAVSPSPKSVFTPSFSVSIAAPPTAVFALLTSRSTWKDWNGFVPHAQVRKPSSDPSAPRANPREDALQLGEVLKFDVRTRIWGKEVSVPGGSVEQITALSTNEDEGSLERDVYRVCWEARGVPSWMLKTLRVNEVLVEDAGQEAEGETCIYRTYMTFEGILALPVKWLTGWMIKDGLNVWGEGLKRAAEAGLRA</sequence>
<evidence type="ECO:0000313" key="2">
    <source>
        <dbReference type="Proteomes" id="UP001492380"/>
    </source>
</evidence>
<dbReference type="Gene3D" id="3.30.530.20">
    <property type="match status" value="1"/>
</dbReference>
<organism evidence="1 2">
    <name type="scientific">Phyllosticta capitalensis</name>
    <dbReference type="NCBI Taxonomy" id="121624"/>
    <lineage>
        <taxon>Eukaryota</taxon>
        <taxon>Fungi</taxon>
        <taxon>Dikarya</taxon>
        <taxon>Ascomycota</taxon>
        <taxon>Pezizomycotina</taxon>
        <taxon>Dothideomycetes</taxon>
        <taxon>Dothideomycetes incertae sedis</taxon>
        <taxon>Botryosphaeriales</taxon>
        <taxon>Phyllostictaceae</taxon>
        <taxon>Phyllosticta</taxon>
    </lineage>
</organism>
<dbReference type="EMBL" id="JBBWRZ010000004">
    <property type="protein sequence ID" value="KAK8237818.1"/>
    <property type="molecule type" value="Genomic_DNA"/>
</dbReference>
<gene>
    <name evidence="1" type="ORF">HDK90DRAFT_204982</name>
</gene>
<comment type="caution">
    <text evidence="1">The sequence shown here is derived from an EMBL/GenBank/DDBJ whole genome shotgun (WGS) entry which is preliminary data.</text>
</comment>
<reference evidence="1 2" key="1">
    <citation type="submission" date="2024-04" db="EMBL/GenBank/DDBJ databases">
        <title>Phyllosticta paracitricarpa is synonymous to the EU quarantine fungus P. citricarpa based on phylogenomic analyses.</title>
        <authorList>
            <consortium name="Lawrence Berkeley National Laboratory"/>
            <person name="Van Ingen-Buijs V.A."/>
            <person name="Van Westerhoven A.C."/>
            <person name="Haridas S."/>
            <person name="Skiadas P."/>
            <person name="Martin F."/>
            <person name="Groenewald J.Z."/>
            <person name="Crous P.W."/>
            <person name="Seidl M.F."/>
        </authorList>
    </citation>
    <scope>NUCLEOTIDE SEQUENCE [LARGE SCALE GENOMIC DNA]</scope>
    <source>
        <strain evidence="1 2">CBS 123374</strain>
    </source>
</reference>
<dbReference type="InterPro" id="IPR023393">
    <property type="entry name" value="START-like_dom_sf"/>
</dbReference>
<proteinExistence type="predicted"/>
<accession>A0ABR1YTF9</accession>
<protein>
    <recommendedName>
        <fullName evidence="3">Polyketide cyclase/dehydrase</fullName>
    </recommendedName>
</protein>